<dbReference type="EMBL" id="JABEQE010000001">
    <property type="protein sequence ID" value="MBB2170877.1"/>
    <property type="molecule type" value="Genomic_DNA"/>
</dbReference>
<name>A0A7W4NYI3_9PROT</name>
<dbReference type="InterPro" id="IPR011042">
    <property type="entry name" value="6-blade_b-propeller_TolB-like"/>
</dbReference>
<protein>
    <recommendedName>
        <fullName evidence="3">WD40-like Beta Propeller Repeat</fullName>
    </recommendedName>
</protein>
<dbReference type="SUPFAM" id="SSF82171">
    <property type="entry name" value="DPP6 N-terminal domain-like"/>
    <property type="match status" value="2"/>
</dbReference>
<sequence length="350" mass="36870">MDTVASRNVTAAAISRQRPPRRLATSMARPSLSGRWGLGLALLVGMTQTALAEEVPPVSPAGFGVFQPFSSDPGFTLNAAFTPDGNTVYVSKSQPTWDGLTIFAATQQHGIWSAPQVAPFSGVDKDTDPAVSPDGTSIVFASIRPATGAGYRLYRYDFKAGLTTPALPEPASATDNDLYPSFTRTGVLYFMKMGTTGTAIYRASPAGHGFATPSPIVIPGADKTTHDMDPTIAPDESFIVFASNRAGTLGAKDLFIAFRTTTGWCTPLHFGAPINSTGNEVATGLSPDGQTLYFSTARSSVTTPRTKPANSVAFRVEQANYANGLLRPYKVSIGAFVATHRPIGGVCSHP</sequence>
<proteinExistence type="predicted"/>
<accession>A0A7W4NYI3</accession>
<reference evidence="1 2" key="1">
    <citation type="submission" date="2020-04" db="EMBL/GenBank/DDBJ databases">
        <title>Description of novel Gluconacetobacter.</title>
        <authorList>
            <person name="Sombolestani A."/>
        </authorList>
    </citation>
    <scope>NUCLEOTIDE SEQUENCE [LARGE SCALE GENOMIC DNA]</scope>
    <source>
        <strain evidence="1 2">LMG 27724</strain>
    </source>
</reference>
<dbReference type="AlphaFoldDB" id="A0A7W4NYI3"/>
<dbReference type="Pfam" id="PF07676">
    <property type="entry name" value="PD40"/>
    <property type="match status" value="3"/>
</dbReference>
<dbReference type="Proteomes" id="UP000577891">
    <property type="component" value="Unassembled WGS sequence"/>
</dbReference>
<evidence type="ECO:0000313" key="1">
    <source>
        <dbReference type="EMBL" id="MBB2170877.1"/>
    </source>
</evidence>
<dbReference type="InterPro" id="IPR011659">
    <property type="entry name" value="WD40"/>
</dbReference>
<evidence type="ECO:0008006" key="3">
    <source>
        <dbReference type="Google" id="ProtNLM"/>
    </source>
</evidence>
<evidence type="ECO:0000313" key="2">
    <source>
        <dbReference type="Proteomes" id="UP000577891"/>
    </source>
</evidence>
<keyword evidence="2" id="KW-1185">Reference proteome</keyword>
<gene>
    <name evidence="1" type="ORF">HLH35_01880</name>
</gene>
<dbReference type="Gene3D" id="2.120.10.30">
    <property type="entry name" value="TolB, C-terminal domain"/>
    <property type="match status" value="1"/>
</dbReference>
<organism evidence="1 2">
    <name type="scientific">Gluconacetobacter asukensis</name>
    <dbReference type="NCBI Taxonomy" id="1017181"/>
    <lineage>
        <taxon>Bacteria</taxon>
        <taxon>Pseudomonadati</taxon>
        <taxon>Pseudomonadota</taxon>
        <taxon>Alphaproteobacteria</taxon>
        <taxon>Acetobacterales</taxon>
        <taxon>Acetobacteraceae</taxon>
        <taxon>Gluconacetobacter</taxon>
    </lineage>
</organism>
<dbReference type="RefSeq" id="WP_182977496.1">
    <property type="nucleotide sequence ID" value="NZ_BAABGB010000014.1"/>
</dbReference>
<comment type="caution">
    <text evidence="1">The sequence shown here is derived from an EMBL/GenBank/DDBJ whole genome shotgun (WGS) entry which is preliminary data.</text>
</comment>